<dbReference type="Pfam" id="PF03239">
    <property type="entry name" value="FTR1"/>
    <property type="match status" value="1"/>
</dbReference>
<dbReference type="AlphaFoldDB" id="A0A2C9D2H1"/>
<proteinExistence type="inferred from homology"/>
<dbReference type="GO" id="GO:0033573">
    <property type="term" value="C:high-affinity iron permease complex"/>
    <property type="evidence" value="ECO:0007669"/>
    <property type="project" value="InterPro"/>
</dbReference>
<keyword evidence="3 6" id="KW-0812">Transmembrane</keyword>
<organism evidence="7 8">
    <name type="scientific">Hartmannibacter diazotrophicus</name>
    <dbReference type="NCBI Taxonomy" id="1482074"/>
    <lineage>
        <taxon>Bacteria</taxon>
        <taxon>Pseudomonadati</taxon>
        <taxon>Pseudomonadota</taxon>
        <taxon>Alphaproteobacteria</taxon>
        <taxon>Hyphomicrobiales</taxon>
        <taxon>Pleomorphomonadaceae</taxon>
        <taxon>Hartmannibacter</taxon>
    </lineage>
</organism>
<dbReference type="KEGG" id="hdi:HDIA_0124"/>
<sequence>MLASLIIVFREVLEAGLVIGLVLAATRGISGRGYYVALGVAAGIAGSMLLATFAGEISGLFKGSGQELLNAAILSVAVVMLAWHSAWMASHGREMAAELTGVGKDVAAGRKPLTALAVVVGVAVLREGFEVVLFLYGILASGGESGTSVFVGGCLGILAGGAVAAAIYLGLAAIPLRHLFSVTGILITLLAAGLAADAAAMLQQGGYVDILYVTAWDTSWLLDQGSILGRVLHTLLGYVDQPSELQVLVYILTILAIQGLTVAARPAAATRKAKT</sequence>
<evidence type="ECO:0000256" key="3">
    <source>
        <dbReference type="ARBA" id="ARBA00022692"/>
    </source>
</evidence>
<feature type="transmembrane region" description="Helical" evidence="6">
    <location>
        <begin position="68"/>
        <end position="89"/>
    </location>
</feature>
<name>A0A2C9D2H1_9HYPH</name>
<feature type="transmembrane region" description="Helical" evidence="6">
    <location>
        <begin position="33"/>
        <end position="53"/>
    </location>
</feature>
<dbReference type="EMBL" id="LT960614">
    <property type="protein sequence ID" value="SON53665.1"/>
    <property type="molecule type" value="Genomic_DNA"/>
</dbReference>
<gene>
    <name evidence="7" type="primary">efeU_1</name>
    <name evidence="7" type="ORF">HDIA_0124</name>
</gene>
<evidence type="ECO:0000256" key="2">
    <source>
        <dbReference type="ARBA" id="ARBA00008333"/>
    </source>
</evidence>
<dbReference type="Proteomes" id="UP000223606">
    <property type="component" value="Chromosome 1"/>
</dbReference>
<comment type="similarity">
    <text evidence="2">Belongs to the oxidase-dependent Fe transporter (OFeT) (TC 9.A.10.1) family.</text>
</comment>
<accession>A0A2C9D2H1</accession>
<feature type="transmembrane region" description="Helical" evidence="6">
    <location>
        <begin position="6"/>
        <end position="26"/>
    </location>
</feature>
<comment type="subcellular location">
    <subcellularLocation>
        <location evidence="1">Membrane</location>
        <topology evidence="1">Multi-pass membrane protein</topology>
    </subcellularLocation>
</comment>
<evidence type="ECO:0000313" key="7">
    <source>
        <dbReference type="EMBL" id="SON53665.1"/>
    </source>
</evidence>
<reference evidence="8" key="1">
    <citation type="submission" date="2017-09" db="EMBL/GenBank/DDBJ databases">
        <title>Genome sequence of Nannocystis excedens DSM 71.</title>
        <authorList>
            <person name="Blom J."/>
        </authorList>
    </citation>
    <scope>NUCLEOTIDE SEQUENCE [LARGE SCALE GENOMIC DNA]</scope>
    <source>
        <strain evidence="8">type strain: E19</strain>
    </source>
</reference>
<dbReference type="GO" id="GO:0015093">
    <property type="term" value="F:ferrous iron transmembrane transporter activity"/>
    <property type="evidence" value="ECO:0007669"/>
    <property type="project" value="TreeGrafter"/>
</dbReference>
<feature type="transmembrane region" description="Helical" evidence="6">
    <location>
        <begin position="150"/>
        <end position="172"/>
    </location>
</feature>
<dbReference type="PANTHER" id="PTHR31632:SF2">
    <property type="entry name" value="PLASMA MEMBRANE IRON PERMEASE"/>
    <property type="match status" value="1"/>
</dbReference>
<evidence type="ECO:0000256" key="4">
    <source>
        <dbReference type="ARBA" id="ARBA00022989"/>
    </source>
</evidence>
<evidence type="ECO:0000313" key="8">
    <source>
        <dbReference type="Proteomes" id="UP000223606"/>
    </source>
</evidence>
<evidence type="ECO:0000256" key="6">
    <source>
        <dbReference type="SAM" id="Phobius"/>
    </source>
</evidence>
<dbReference type="PANTHER" id="PTHR31632">
    <property type="entry name" value="IRON TRANSPORTER FTH1"/>
    <property type="match status" value="1"/>
</dbReference>
<dbReference type="InterPro" id="IPR004923">
    <property type="entry name" value="FTR1/Fip1/EfeU"/>
</dbReference>
<feature type="transmembrane region" description="Helical" evidence="6">
    <location>
        <begin position="113"/>
        <end position="138"/>
    </location>
</feature>
<feature type="transmembrane region" description="Helical" evidence="6">
    <location>
        <begin position="179"/>
        <end position="202"/>
    </location>
</feature>
<dbReference type="OrthoDB" id="7260758at2"/>
<keyword evidence="4 6" id="KW-1133">Transmembrane helix</keyword>
<evidence type="ECO:0000256" key="5">
    <source>
        <dbReference type="ARBA" id="ARBA00023136"/>
    </source>
</evidence>
<protein>
    <submittedName>
        <fullName evidence="7">Ferrous iron uptake protein</fullName>
    </submittedName>
</protein>
<dbReference type="RefSeq" id="WP_099553421.1">
    <property type="nucleotide sequence ID" value="NZ_LT960614.1"/>
</dbReference>
<feature type="transmembrane region" description="Helical" evidence="6">
    <location>
        <begin position="245"/>
        <end position="264"/>
    </location>
</feature>
<keyword evidence="5 6" id="KW-0472">Membrane</keyword>
<keyword evidence="8" id="KW-1185">Reference proteome</keyword>
<evidence type="ECO:0000256" key="1">
    <source>
        <dbReference type="ARBA" id="ARBA00004141"/>
    </source>
</evidence>